<feature type="compositionally biased region" description="Low complexity" evidence="5">
    <location>
        <begin position="627"/>
        <end position="644"/>
    </location>
</feature>
<organism evidence="8 9">
    <name type="scientific">Streptacidiphilus jiangxiensis</name>
    <dbReference type="NCBI Taxonomy" id="235985"/>
    <lineage>
        <taxon>Bacteria</taxon>
        <taxon>Bacillati</taxon>
        <taxon>Actinomycetota</taxon>
        <taxon>Actinomycetes</taxon>
        <taxon>Kitasatosporales</taxon>
        <taxon>Streptomycetaceae</taxon>
        <taxon>Streptacidiphilus</taxon>
    </lineage>
</organism>
<dbReference type="Proteomes" id="UP000183015">
    <property type="component" value="Unassembled WGS sequence"/>
</dbReference>
<dbReference type="InterPro" id="IPR011006">
    <property type="entry name" value="CheY-like_superfamily"/>
</dbReference>
<dbReference type="Pfam" id="PF08448">
    <property type="entry name" value="PAS_4"/>
    <property type="match status" value="1"/>
</dbReference>
<dbReference type="EC" id="2.7.13.3" evidence="3"/>
<dbReference type="GO" id="GO:0006355">
    <property type="term" value="P:regulation of DNA-templated transcription"/>
    <property type="evidence" value="ECO:0007669"/>
    <property type="project" value="InterPro"/>
</dbReference>
<dbReference type="Gene3D" id="3.30.565.10">
    <property type="entry name" value="Histidine kinase-like ATPase, C-terminal domain"/>
    <property type="match status" value="1"/>
</dbReference>
<dbReference type="RefSeq" id="WP_143094203.1">
    <property type="nucleotide sequence ID" value="NZ_BBPN01000032.1"/>
</dbReference>
<gene>
    <name evidence="8" type="ORF">SAMN05414137_10387</name>
</gene>
<dbReference type="PANTHER" id="PTHR44757">
    <property type="entry name" value="DIGUANYLATE CYCLASE DGCP"/>
    <property type="match status" value="1"/>
</dbReference>
<dbReference type="PROSITE" id="PS50112">
    <property type="entry name" value="PAS"/>
    <property type="match status" value="2"/>
</dbReference>
<dbReference type="InterPro" id="IPR013767">
    <property type="entry name" value="PAS_fold"/>
</dbReference>
<reference evidence="9" key="1">
    <citation type="submission" date="2016-10" db="EMBL/GenBank/DDBJ databases">
        <authorList>
            <person name="Varghese N."/>
        </authorList>
    </citation>
    <scope>NUCLEOTIDE SEQUENCE [LARGE SCALE GENOMIC DNA]</scope>
    <source>
        <strain evidence="9">DSM 45096 / BCRC 16803 / CGMCC 4.1857 / CIP 109030 / JCM 12277 / KCTC 19219 / NBRC 100920 / 33214</strain>
    </source>
</reference>
<dbReference type="CDD" id="cd00156">
    <property type="entry name" value="REC"/>
    <property type="match status" value="1"/>
</dbReference>
<evidence type="ECO:0000313" key="8">
    <source>
        <dbReference type="EMBL" id="SEK67947.1"/>
    </source>
</evidence>
<dbReference type="STRING" id="235985.SAMN05414137_10387"/>
<dbReference type="InterPro" id="IPR013656">
    <property type="entry name" value="PAS_4"/>
</dbReference>
<evidence type="ECO:0000259" key="7">
    <source>
        <dbReference type="PROSITE" id="PS50112"/>
    </source>
</evidence>
<feature type="region of interest" description="Disordered" evidence="5">
    <location>
        <begin position="229"/>
        <end position="248"/>
    </location>
</feature>
<evidence type="ECO:0000256" key="4">
    <source>
        <dbReference type="PROSITE-ProRule" id="PRU00169"/>
    </source>
</evidence>
<dbReference type="InterPro" id="IPR036890">
    <property type="entry name" value="HATPase_C_sf"/>
</dbReference>
<dbReference type="GO" id="GO:0005886">
    <property type="term" value="C:plasma membrane"/>
    <property type="evidence" value="ECO:0007669"/>
    <property type="project" value="UniProtKB-SubCell"/>
</dbReference>
<name>A0A1H7J268_STRJI</name>
<dbReference type="InterPro" id="IPR052155">
    <property type="entry name" value="Biofilm_reg_signaling"/>
</dbReference>
<comment type="catalytic activity">
    <reaction evidence="1">
        <text>ATP + protein L-histidine = ADP + protein N-phospho-L-histidine.</text>
        <dbReference type="EC" id="2.7.13.3"/>
    </reaction>
</comment>
<evidence type="ECO:0000256" key="5">
    <source>
        <dbReference type="SAM" id="MobiDB-lite"/>
    </source>
</evidence>
<dbReference type="PROSITE" id="PS50110">
    <property type="entry name" value="RESPONSE_REGULATORY"/>
    <property type="match status" value="1"/>
</dbReference>
<keyword evidence="4" id="KW-0597">Phosphoprotein</keyword>
<dbReference type="InterPro" id="IPR035965">
    <property type="entry name" value="PAS-like_dom_sf"/>
</dbReference>
<dbReference type="OrthoDB" id="7053013at2"/>
<dbReference type="AlphaFoldDB" id="A0A1H7J268"/>
<feature type="compositionally biased region" description="Polar residues" evidence="5">
    <location>
        <begin position="857"/>
        <end position="867"/>
    </location>
</feature>
<evidence type="ECO:0000256" key="2">
    <source>
        <dbReference type="ARBA" id="ARBA00004236"/>
    </source>
</evidence>
<evidence type="ECO:0000256" key="3">
    <source>
        <dbReference type="ARBA" id="ARBA00012438"/>
    </source>
</evidence>
<dbReference type="GO" id="GO:0000155">
    <property type="term" value="F:phosphorelay sensor kinase activity"/>
    <property type="evidence" value="ECO:0007669"/>
    <property type="project" value="InterPro"/>
</dbReference>
<dbReference type="EMBL" id="FOAZ01000003">
    <property type="protein sequence ID" value="SEK67947.1"/>
    <property type="molecule type" value="Genomic_DNA"/>
</dbReference>
<dbReference type="SUPFAM" id="SSF52172">
    <property type="entry name" value="CheY-like"/>
    <property type="match status" value="1"/>
</dbReference>
<dbReference type="InterPro" id="IPR001789">
    <property type="entry name" value="Sig_transdc_resp-reg_receiver"/>
</dbReference>
<dbReference type="eggNOG" id="COG3290">
    <property type="taxonomic scope" value="Bacteria"/>
</dbReference>
<accession>A0A1H7J268</accession>
<dbReference type="Pfam" id="PF00989">
    <property type="entry name" value="PAS"/>
    <property type="match status" value="1"/>
</dbReference>
<evidence type="ECO:0000259" key="6">
    <source>
        <dbReference type="PROSITE" id="PS50110"/>
    </source>
</evidence>
<dbReference type="SUPFAM" id="SSF47384">
    <property type="entry name" value="Homodimeric domain of signal transducing histidine kinase"/>
    <property type="match status" value="1"/>
</dbReference>
<feature type="region of interest" description="Disordered" evidence="5">
    <location>
        <begin position="62"/>
        <end position="88"/>
    </location>
</feature>
<protein>
    <recommendedName>
        <fullName evidence="3">histidine kinase</fullName>
        <ecNumber evidence="3">2.7.13.3</ecNumber>
    </recommendedName>
</protein>
<feature type="modified residue" description="4-aspartylphosphate" evidence="4">
    <location>
        <position position="1094"/>
    </location>
</feature>
<dbReference type="SUPFAM" id="SSF55785">
    <property type="entry name" value="PYP-like sensor domain (PAS domain)"/>
    <property type="match status" value="2"/>
</dbReference>
<feature type="region of interest" description="Disordered" evidence="5">
    <location>
        <begin position="543"/>
        <end position="911"/>
    </location>
</feature>
<dbReference type="Gene3D" id="3.40.50.2300">
    <property type="match status" value="1"/>
</dbReference>
<dbReference type="InterPro" id="IPR036097">
    <property type="entry name" value="HisK_dim/P_sf"/>
</dbReference>
<evidence type="ECO:0000256" key="1">
    <source>
        <dbReference type="ARBA" id="ARBA00000085"/>
    </source>
</evidence>
<sequence>MSSRPTRGTARLAAILDALPDALLLVNSNGTVVDANAAAVRSLQAPGTSLVGRGVLSLLPDFDPSRIPGSMRPRKGGGAEGDEDDDAPVRMNALRTDGASLAVEVQAAEFEDDGRLSMSSSSGSSGSYSSGSYGSGSYYGAGPGVNSPSDRELLLIVVRDLSARLEVEAELRRQHKQTEMILRAAAEGVVGVDTDGLVVLVNPAAAHILGHRAGELGGAELLPLVMHSRPDGSPLPPEESPLADTLRSGRRHRVRTATLWRKDGRPVTVELSTAPVRDGDQLVGAVMTFTDRTPYLNLADRHEHLTAVLEQELRKPLDRLNDTLEQLARDPAGQLWPEANWVLRRLADECRRTSALVDGVLSYQRFDAAVEAGKEHLAQQPVQLDAVLNEAVAKATELLGAGRVDISVHPAQVELIGDADRLAEALGHLLAEVAVAPEAGTSSGNELYGMAVGVASGLSGRRPGGRHGARRAGSGGVVVAAAQRGEVARIELRGPGLGTGTVHEPIARRIVERHGGVLQSQELPDGQGRVYIVELPLDPANAAAFAPQPAPGENATTLLPELPLEPPAPAALPAGEAAAESATPAAGTPAQGQQTPAEGTDRSRRRNRLPAPEVVRPPRAQQEEYEQQQAEQLAALQAQQALQQSGQHLPALPGQESGAVEQQQSGEFPGLIGGPVYPGLEHALPPAGSVITPEQRRQANGNGRRRRLALGPAAGDEAPAGQNGAAPQSHGPYALPSGEEPAETGPAALQPVHPAVPPVPSMQPGTAPAPMAAEAASAPFGGRFELGPAPAPAPAQGAREAREANGGVPMGRQAIGSAPGTPVPQQSRARSHAALPLPPAAPVPNGGTFGGRGGVMSLSQSPLQAVQTPPAGTPLPTQPTPPHGHPVPQQFQAQSQSQQSSAQQPGDEGPLTESRLEFIAGADYPTMVAPASDGRPRRLLVWPEPDPSTRQALQERGYKPILVRTRDELDAQVPGFPAALFVDPLTEPITRTALQSLRTAAGDANVPVLVTAGLGQATPEAAYGADPAVLLRALAPRDSERHAPRVLLIEQDPHVASAFTAALERRGMHVEHAASENDAVSRASSVQPNLVVMDLMLIRRRRMGIVDWLRGNNRLHRTPLVVYTSVDGPEQRAGLRSGETVLFLAERSTSPEVQARIVDLLGRIGALGET</sequence>
<comment type="subcellular location">
    <subcellularLocation>
        <location evidence="2">Cell membrane</location>
    </subcellularLocation>
</comment>
<dbReference type="CDD" id="cd00130">
    <property type="entry name" value="PAS"/>
    <property type="match status" value="1"/>
</dbReference>
<feature type="compositionally biased region" description="Pro residues" evidence="5">
    <location>
        <begin position="871"/>
        <end position="885"/>
    </location>
</feature>
<feature type="compositionally biased region" description="Low complexity" evidence="5">
    <location>
        <begin position="571"/>
        <end position="590"/>
    </location>
</feature>
<dbReference type="NCBIfam" id="TIGR00229">
    <property type="entry name" value="sensory_box"/>
    <property type="match status" value="1"/>
</dbReference>
<evidence type="ECO:0000313" key="9">
    <source>
        <dbReference type="Proteomes" id="UP000183015"/>
    </source>
</evidence>
<proteinExistence type="predicted"/>
<feature type="compositionally biased region" description="Low complexity" evidence="5">
    <location>
        <begin position="768"/>
        <end position="779"/>
    </location>
</feature>
<dbReference type="SMART" id="SM00091">
    <property type="entry name" value="PAS"/>
    <property type="match status" value="2"/>
</dbReference>
<dbReference type="eggNOG" id="COG0745">
    <property type="taxonomic scope" value="Bacteria"/>
</dbReference>
<dbReference type="SMART" id="SM00448">
    <property type="entry name" value="REC"/>
    <property type="match status" value="1"/>
</dbReference>
<dbReference type="InterPro" id="IPR000014">
    <property type="entry name" value="PAS"/>
</dbReference>
<feature type="compositionally biased region" description="Low complexity" evidence="5">
    <location>
        <begin position="889"/>
        <end position="904"/>
    </location>
</feature>
<keyword evidence="9" id="KW-1185">Reference proteome</keyword>
<dbReference type="Gene3D" id="3.30.450.20">
    <property type="entry name" value="PAS domain"/>
    <property type="match status" value="2"/>
</dbReference>
<feature type="domain" description="PAS" evidence="7">
    <location>
        <begin position="174"/>
        <end position="227"/>
    </location>
</feature>
<feature type="domain" description="PAS" evidence="7">
    <location>
        <begin position="8"/>
        <end position="56"/>
    </location>
</feature>
<feature type="domain" description="Response regulatory" evidence="6">
    <location>
        <begin position="1045"/>
        <end position="1161"/>
    </location>
</feature>
<dbReference type="PANTHER" id="PTHR44757:SF2">
    <property type="entry name" value="BIOFILM ARCHITECTURE MAINTENANCE PROTEIN MBAA"/>
    <property type="match status" value="1"/>
</dbReference>